<gene>
    <name evidence="1" type="ORF">LCGC14_0569590</name>
</gene>
<evidence type="ECO:0000313" key="1">
    <source>
        <dbReference type="EMBL" id="KKN56730.1"/>
    </source>
</evidence>
<dbReference type="AlphaFoldDB" id="A0A0F9RJN7"/>
<proteinExistence type="predicted"/>
<feature type="non-terminal residue" evidence="1">
    <location>
        <position position="34"/>
    </location>
</feature>
<accession>A0A0F9RJN7</accession>
<name>A0A0F9RJN7_9ZZZZ</name>
<comment type="caution">
    <text evidence="1">The sequence shown here is derived from an EMBL/GenBank/DDBJ whole genome shotgun (WGS) entry which is preliminary data.</text>
</comment>
<evidence type="ECO:0008006" key="2">
    <source>
        <dbReference type="Google" id="ProtNLM"/>
    </source>
</evidence>
<reference evidence="1" key="1">
    <citation type="journal article" date="2015" name="Nature">
        <title>Complex archaea that bridge the gap between prokaryotes and eukaryotes.</title>
        <authorList>
            <person name="Spang A."/>
            <person name="Saw J.H."/>
            <person name="Jorgensen S.L."/>
            <person name="Zaremba-Niedzwiedzka K."/>
            <person name="Martijn J."/>
            <person name="Lind A.E."/>
            <person name="van Eijk R."/>
            <person name="Schleper C."/>
            <person name="Guy L."/>
            <person name="Ettema T.J."/>
        </authorList>
    </citation>
    <scope>NUCLEOTIDE SEQUENCE</scope>
</reference>
<dbReference type="Gene3D" id="3.40.50.720">
    <property type="entry name" value="NAD(P)-binding Rossmann-like Domain"/>
    <property type="match status" value="1"/>
</dbReference>
<dbReference type="EMBL" id="LAZR01000834">
    <property type="protein sequence ID" value="KKN56730.1"/>
    <property type="molecule type" value="Genomic_DNA"/>
</dbReference>
<organism evidence="1">
    <name type="scientific">marine sediment metagenome</name>
    <dbReference type="NCBI Taxonomy" id="412755"/>
    <lineage>
        <taxon>unclassified sequences</taxon>
        <taxon>metagenomes</taxon>
        <taxon>ecological metagenomes</taxon>
    </lineage>
</organism>
<protein>
    <recommendedName>
        <fullName evidence="2">Gfo/Idh/MocA-like oxidoreductase N-terminal domain-containing protein</fullName>
    </recommendedName>
</protein>
<sequence>MNFAIIGAAGFVAPRHMEAIKAIGGKIVAVCDPS</sequence>